<protein>
    <recommendedName>
        <fullName evidence="2">DUF5658 domain-containing protein</fullName>
    </recommendedName>
</protein>
<feature type="transmembrane region" description="Helical" evidence="1">
    <location>
        <begin position="21"/>
        <end position="40"/>
    </location>
</feature>
<evidence type="ECO:0000256" key="1">
    <source>
        <dbReference type="SAM" id="Phobius"/>
    </source>
</evidence>
<gene>
    <name evidence="3" type="ORF">JKK62_15890</name>
</gene>
<feature type="transmembrane region" description="Helical" evidence="1">
    <location>
        <begin position="60"/>
        <end position="81"/>
    </location>
</feature>
<comment type="caution">
    <text evidence="3">The sequence shown here is derived from an EMBL/GenBank/DDBJ whole genome shotgun (WGS) entry which is preliminary data.</text>
</comment>
<reference evidence="3" key="1">
    <citation type="submission" date="2021-01" db="EMBL/GenBank/DDBJ databases">
        <title>Genome public.</title>
        <authorList>
            <person name="Liu C."/>
            <person name="Sun Q."/>
        </authorList>
    </citation>
    <scope>NUCLEOTIDE SEQUENCE</scope>
    <source>
        <strain evidence="3">M6</strain>
    </source>
</reference>
<organism evidence="3 4">
    <name type="scientific">Ruminococcus difficilis</name>
    <dbReference type="NCBI Taxonomy" id="2763069"/>
    <lineage>
        <taxon>Bacteria</taxon>
        <taxon>Bacillati</taxon>
        <taxon>Bacillota</taxon>
        <taxon>Clostridia</taxon>
        <taxon>Eubacteriales</taxon>
        <taxon>Oscillospiraceae</taxon>
        <taxon>Ruminococcus</taxon>
    </lineage>
</organism>
<accession>A0A935C456</accession>
<feature type="transmembrane region" description="Helical" evidence="1">
    <location>
        <begin position="88"/>
        <end position="109"/>
    </location>
</feature>
<dbReference type="EMBL" id="JAEQMG010000179">
    <property type="protein sequence ID" value="MBK6090104.1"/>
    <property type="molecule type" value="Genomic_DNA"/>
</dbReference>
<keyword evidence="1" id="KW-0812">Transmembrane</keyword>
<dbReference type="RefSeq" id="WP_201428783.1">
    <property type="nucleotide sequence ID" value="NZ_JAEQMG010000179.1"/>
</dbReference>
<dbReference type="Pfam" id="PF18902">
    <property type="entry name" value="DUF5658"/>
    <property type="match status" value="1"/>
</dbReference>
<evidence type="ECO:0000313" key="4">
    <source>
        <dbReference type="Proteomes" id="UP000633365"/>
    </source>
</evidence>
<feature type="domain" description="DUF5658" evidence="2">
    <location>
        <begin position="21"/>
        <end position="112"/>
    </location>
</feature>
<evidence type="ECO:0000313" key="3">
    <source>
        <dbReference type="EMBL" id="MBK6090104.1"/>
    </source>
</evidence>
<keyword evidence="1" id="KW-0472">Membrane</keyword>
<keyword evidence="1" id="KW-1133">Transmembrane helix</keyword>
<keyword evidence="4" id="KW-1185">Reference proteome</keyword>
<evidence type="ECO:0000259" key="2">
    <source>
        <dbReference type="Pfam" id="PF18902"/>
    </source>
</evidence>
<dbReference type="Proteomes" id="UP000633365">
    <property type="component" value="Unassembled WGS sequence"/>
</dbReference>
<dbReference type="InterPro" id="IPR043717">
    <property type="entry name" value="DUF5658"/>
</dbReference>
<name>A0A935C456_9FIRM</name>
<proteinExistence type="predicted"/>
<dbReference type="AlphaFoldDB" id="A0A935C456"/>
<sequence length="118" mass="12911">MTDKTAARQKSGVSFYTKLGLLYLLNLIDWICTEALIGSGRFTEANPIMQPVLSGFGSTLLIKGVIPLALIVLCGVLFKLTGEAENKFANVLIIIGIIAYSLVNLWHIFNFVLLFSGF</sequence>